<evidence type="ECO:0000259" key="1">
    <source>
        <dbReference type="Pfam" id="PF00364"/>
    </source>
</evidence>
<comment type="caution">
    <text evidence="2">The sequence shown here is derived from an EMBL/GenBank/DDBJ whole genome shotgun (WGS) entry which is preliminary data.</text>
</comment>
<reference evidence="2 3" key="1">
    <citation type="submission" date="2019-06" db="EMBL/GenBank/DDBJ databases">
        <title>Genomic Encyclopedia of Type Strains, Phase IV (KMG-V): Genome sequencing to study the core and pangenomes of soil and plant-associated prokaryotes.</title>
        <authorList>
            <person name="Whitman W."/>
        </authorList>
    </citation>
    <scope>NUCLEOTIDE SEQUENCE [LARGE SCALE GENOMIC DNA]</scope>
    <source>
        <strain evidence="2 3">BR 11622</strain>
    </source>
</reference>
<proteinExistence type="predicted"/>
<name>A0A560H0F8_9PROT</name>
<keyword evidence="3" id="KW-1185">Reference proteome</keyword>
<dbReference type="CDD" id="cd06850">
    <property type="entry name" value="biotinyl_domain"/>
    <property type="match status" value="1"/>
</dbReference>
<feature type="domain" description="Lipoyl-binding" evidence="1">
    <location>
        <begin position="110"/>
        <end position="160"/>
    </location>
</feature>
<accession>A0A560H0F8</accession>
<gene>
    <name evidence="2" type="ORF">FBZ90_111127</name>
</gene>
<evidence type="ECO:0000313" key="3">
    <source>
        <dbReference type="Proteomes" id="UP000315751"/>
    </source>
</evidence>
<dbReference type="EMBL" id="VITR01000011">
    <property type="protein sequence ID" value="TWB39130.1"/>
    <property type="molecule type" value="Genomic_DNA"/>
</dbReference>
<protein>
    <submittedName>
        <fullName evidence="2">Biotin carboxyl carrier protein</fullName>
    </submittedName>
</protein>
<dbReference type="AlphaFoldDB" id="A0A560H0F8"/>
<dbReference type="SUPFAM" id="SSF51230">
    <property type="entry name" value="Single hybrid motif"/>
    <property type="match status" value="1"/>
</dbReference>
<dbReference type="InterPro" id="IPR011053">
    <property type="entry name" value="Single_hybrid_motif"/>
</dbReference>
<dbReference type="Gene3D" id="2.40.50.100">
    <property type="match status" value="1"/>
</dbReference>
<dbReference type="OrthoDB" id="9811735at2"/>
<dbReference type="Pfam" id="PF00364">
    <property type="entry name" value="Biotin_lipoyl"/>
    <property type="match status" value="1"/>
</dbReference>
<dbReference type="RefSeq" id="WP_145734517.1">
    <property type="nucleotide sequence ID" value="NZ_VITR01000011.1"/>
</dbReference>
<organism evidence="2 3">
    <name type="scientific">Nitrospirillum amazonense</name>
    <dbReference type="NCBI Taxonomy" id="28077"/>
    <lineage>
        <taxon>Bacteria</taxon>
        <taxon>Pseudomonadati</taxon>
        <taxon>Pseudomonadota</taxon>
        <taxon>Alphaproteobacteria</taxon>
        <taxon>Rhodospirillales</taxon>
        <taxon>Azospirillaceae</taxon>
        <taxon>Nitrospirillum</taxon>
    </lineage>
</organism>
<sequence length="161" mass="17615">MVESYRVAASQELTVISTMVRQMVELMHQTELGEMECSWHNRRLRISRDGITTDLGIALATPASYGAAIERADAPPALPITVTCPFVGVARLLGPAEEAGRHNLTGSQVAGTQVRRGQTVMAVEMMTIRRAIPAPRAGRVVQFLVQDGQPVEFDQPLFMIE</sequence>
<dbReference type="InterPro" id="IPR000089">
    <property type="entry name" value="Biotin_lipoyl"/>
</dbReference>
<dbReference type="Proteomes" id="UP000315751">
    <property type="component" value="Unassembled WGS sequence"/>
</dbReference>
<evidence type="ECO:0000313" key="2">
    <source>
        <dbReference type="EMBL" id="TWB39130.1"/>
    </source>
</evidence>